<keyword evidence="1" id="KW-1133">Transmembrane helix</keyword>
<evidence type="ECO:0000256" key="1">
    <source>
        <dbReference type="SAM" id="Phobius"/>
    </source>
</evidence>
<reference evidence="4" key="1">
    <citation type="submission" date="2022-11" db="UniProtKB">
        <authorList>
            <consortium name="WormBaseParasite"/>
        </authorList>
    </citation>
    <scope>IDENTIFICATION</scope>
</reference>
<evidence type="ECO:0000313" key="4">
    <source>
        <dbReference type="WBParaSite" id="ACRNAN_scaffold9632.g22952.t1"/>
    </source>
</evidence>
<evidence type="ECO:0000313" key="3">
    <source>
        <dbReference type="Proteomes" id="UP000887540"/>
    </source>
</evidence>
<accession>A0A914EPY4</accession>
<dbReference type="WBParaSite" id="ACRNAN_scaffold9632.g22952.t1">
    <property type="protein sequence ID" value="ACRNAN_scaffold9632.g22952.t1"/>
    <property type="gene ID" value="ACRNAN_scaffold9632.g22952"/>
</dbReference>
<name>A0A914EPY4_9BILA</name>
<evidence type="ECO:0000256" key="2">
    <source>
        <dbReference type="SAM" id="SignalP"/>
    </source>
</evidence>
<keyword evidence="1" id="KW-0472">Membrane</keyword>
<proteinExistence type="predicted"/>
<protein>
    <submittedName>
        <fullName evidence="4">Uncharacterized protein</fullName>
    </submittedName>
</protein>
<keyword evidence="2" id="KW-0732">Signal</keyword>
<sequence length="195" mass="21735">MCHRFSFLSLLFLHGLLVNCVYAGFLDNIGDVLKGQNASSKLLDGLDENLKQIITNITSKVVDAAHTAVITIQDDALKAVGQIKDASNSTVERLRDELKTSLTQIIEAAETAAANNKQVQSALRKFDYFLIMEVVFMVIVISYIVVQFYLVFKQSRCCGLCGSNEGEKRYSEKDMAKDKGLETEELRIKKGDVFL</sequence>
<organism evidence="3 4">
    <name type="scientific">Acrobeloides nanus</name>
    <dbReference type="NCBI Taxonomy" id="290746"/>
    <lineage>
        <taxon>Eukaryota</taxon>
        <taxon>Metazoa</taxon>
        <taxon>Ecdysozoa</taxon>
        <taxon>Nematoda</taxon>
        <taxon>Chromadorea</taxon>
        <taxon>Rhabditida</taxon>
        <taxon>Tylenchina</taxon>
        <taxon>Cephalobomorpha</taxon>
        <taxon>Cephaloboidea</taxon>
        <taxon>Cephalobidae</taxon>
        <taxon>Acrobeloides</taxon>
    </lineage>
</organism>
<dbReference type="AlphaFoldDB" id="A0A914EPY4"/>
<dbReference type="Proteomes" id="UP000887540">
    <property type="component" value="Unplaced"/>
</dbReference>
<feature type="signal peptide" evidence="2">
    <location>
        <begin position="1"/>
        <end position="23"/>
    </location>
</feature>
<feature type="transmembrane region" description="Helical" evidence="1">
    <location>
        <begin position="128"/>
        <end position="152"/>
    </location>
</feature>
<keyword evidence="1" id="KW-0812">Transmembrane</keyword>
<feature type="chain" id="PRO_5036688930" evidence="2">
    <location>
        <begin position="24"/>
        <end position="195"/>
    </location>
</feature>
<keyword evidence="3" id="KW-1185">Reference proteome</keyword>